<dbReference type="PANTHER" id="PTHR42855:SF1">
    <property type="entry name" value="ABC TRANSPORTER DOMAIN-CONTAINING PROTEIN"/>
    <property type="match status" value="1"/>
</dbReference>
<protein>
    <submittedName>
        <fullName evidence="3">ATP-binding cassette domain-containing protein</fullName>
    </submittedName>
</protein>
<dbReference type="GO" id="GO:0005524">
    <property type="term" value="F:ATP binding"/>
    <property type="evidence" value="ECO:0007669"/>
    <property type="project" value="UniProtKB-KW"/>
</dbReference>
<dbReference type="Proteomes" id="UP001519887">
    <property type="component" value="Unassembled WGS sequence"/>
</dbReference>
<dbReference type="InterPro" id="IPR051309">
    <property type="entry name" value="ABCF_ATPase"/>
</dbReference>
<dbReference type="InterPro" id="IPR003439">
    <property type="entry name" value="ABC_transporter-like_ATP-bd"/>
</dbReference>
<dbReference type="EMBL" id="JAHZIK010003445">
    <property type="protein sequence ID" value="MBW7461962.1"/>
    <property type="molecule type" value="Genomic_DNA"/>
</dbReference>
<accession>A0ABS7CLY8</accession>
<evidence type="ECO:0000313" key="4">
    <source>
        <dbReference type="Proteomes" id="UP001519887"/>
    </source>
</evidence>
<feature type="non-terminal residue" evidence="3">
    <location>
        <position position="1"/>
    </location>
</feature>
<proteinExistence type="predicted"/>
<organism evidence="3 4">
    <name type="scientific">Paenibacillus sepulcri</name>
    <dbReference type="NCBI Taxonomy" id="359917"/>
    <lineage>
        <taxon>Bacteria</taxon>
        <taxon>Bacillati</taxon>
        <taxon>Bacillota</taxon>
        <taxon>Bacilli</taxon>
        <taxon>Bacillales</taxon>
        <taxon>Paenibacillaceae</taxon>
        <taxon>Paenibacillus</taxon>
    </lineage>
</organism>
<gene>
    <name evidence="3" type="ORF">K0U00_48715</name>
</gene>
<evidence type="ECO:0000256" key="1">
    <source>
        <dbReference type="SAM" id="MobiDB-lite"/>
    </source>
</evidence>
<evidence type="ECO:0000313" key="3">
    <source>
        <dbReference type="EMBL" id="MBW7461962.1"/>
    </source>
</evidence>
<dbReference type="Gene3D" id="3.40.50.300">
    <property type="entry name" value="P-loop containing nucleotide triphosphate hydrolases"/>
    <property type="match status" value="1"/>
</dbReference>
<feature type="non-terminal residue" evidence="3">
    <location>
        <position position="137"/>
    </location>
</feature>
<name>A0ABS7CLY8_9BACL</name>
<feature type="domain" description="ABC transporter" evidence="2">
    <location>
        <begin position="12"/>
        <end position="43"/>
    </location>
</feature>
<comment type="caution">
    <text evidence="3">The sequence shown here is derived from an EMBL/GenBank/DDBJ whole genome shotgun (WGS) entry which is preliminary data.</text>
</comment>
<sequence length="137" mass="14818">FLFPPTQQWTPIAKLSGGEKRRLQLLRVLMEAPNVLLLDEPTNDLDISTLTVLEDYLDDFPGVVFVVSHDRYFLDRTVDRIFAFEGDGVITQHVGNFSDYEQVAAAAGGTGTGRSGGVSAEGSARRGSGSDGEDAKI</sequence>
<keyword evidence="3" id="KW-0547">Nucleotide-binding</keyword>
<dbReference type="CDD" id="cd03221">
    <property type="entry name" value="ABCF_EF-3"/>
    <property type="match status" value="1"/>
</dbReference>
<keyword evidence="3" id="KW-0067">ATP-binding</keyword>
<evidence type="ECO:0000259" key="2">
    <source>
        <dbReference type="Pfam" id="PF00005"/>
    </source>
</evidence>
<keyword evidence="4" id="KW-1185">Reference proteome</keyword>
<feature type="compositionally biased region" description="Low complexity" evidence="1">
    <location>
        <begin position="117"/>
        <end position="127"/>
    </location>
</feature>
<dbReference type="InterPro" id="IPR027417">
    <property type="entry name" value="P-loop_NTPase"/>
</dbReference>
<feature type="region of interest" description="Disordered" evidence="1">
    <location>
        <begin position="108"/>
        <end position="137"/>
    </location>
</feature>
<dbReference type="Pfam" id="PF00005">
    <property type="entry name" value="ABC_tran"/>
    <property type="match status" value="1"/>
</dbReference>
<dbReference type="PANTHER" id="PTHR42855">
    <property type="entry name" value="ABC TRANSPORTER ATP-BINDING SUBUNIT"/>
    <property type="match status" value="1"/>
</dbReference>
<dbReference type="SUPFAM" id="SSF52540">
    <property type="entry name" value="P-loop containing nucleoside triphosphate hydrolases"/>
    <property type="match status" value="1"/>
</dbReference>
<reference evidence="3 4" key="1">
    <citation type="submission" date="2021-07" db="EMBL/GenBank/DDBJ databases">
        <title>Paenibacillus radiodurans sp. nov., isolated from the southeastern edge of Tengger Desert.</title>
        <authorList>
            <person name="Zhang G."/>
        </authorList>
    </citation>
    <scope>NUCLEOTIDE SEQUENCE [LARGE SCALE GENOMIC DNA]</scope>
    <source>
        <strain evidence="3 4">CCM 7311</strain>
    </source>
</reference>